<dbReference type="GO" id="GO:0000463">
    <property type="term" value="P:maturation of LSU-rRNA from tricistronic rRNA transcript (SSU-rRNA, 5.8S rRNA, LSU-rRNA)"/>
    <property type="evidence" value="ECO:0007669"/>
    <property type="project" value="TreeGrafter"/>
</dbReference>
<keyword evidence="4" id="KW-0479">Metal-binding</keyword>
<accession>A0A7D8Z7V5</accession>
<evidence type="ECO:0000256" key="8">
    <source>
        <dbReference type="ARBA" id="ARBA00049598"/>
    </source>
</evidence>
<dbReference type="Gene3D" id="3.30.60.190">
    <property type="match status" value="1"/>
</dbReference>
<dbReference type="PANTHER" id="PTHR13483:SF3">
    <property type="entry name" value="BOX C_D SNORNA PROTEIN 1"/>
    <property type="match status" value="1"/>
</dbReference>
<dbReference type="AlphaFoldDB" id="A0A7D8Z7V5"/>
<evidence type="ECO:0000256" key="13">
    <source>
        <dbReference type="PROSITE-ProRule" id="PRU00453"/>
    </source>
</evidence>
<comment type="subunit">
    <text evidence="10">Interacts with FBL, SNU13, NOP58, NUFIP1, RUVBL1, RUVBL2 and TAF9. Interacts (via HIT-type zinc finger) with the RUVBL1/RUVBL2 complex in the presence of ADP.</text>
</comment>
<feature type="region of interest" description="Disordered" evidence="14">
    <location>
        <begin position="1"/>
        <end position="46"/>
    </location>
</feature>
<comment type="caution">
    <text evidence="16">The sequence shown here is derived from an EMBL/GenBank/DDBJ whole genome shotgun (WGS) entry which is preliminary data.</text>
</comment>
<dbReference type="GO" id="GO:0008270">
    <property type="term" value="F:zinc ion binding"/>
    <property type="evidence" value="ECO:0007669"/>
    <property type="project" value="UniProtKB-UniRule"/>
</dbReference>
<evidence type="ECO:0000256" key="5">
    <source>
        <dbReference type="ARBA" id="ARBA00022771"/>
    </source>
</evidence>
<evidence type="ECO:0000259" key="15">
    <source>
        <dbReference type="PROSITE" id="PS51083"/>
    </source>
</evidence>
<evidence type="ECO:0000256" key="7">
    <source>
        <dbReference type="ARBA" id="ARBA00022843"/>
    </source>
</evidence>
<dbReference type="FunFam" id="3.30.60.190:FF:000001">
    <property type="entry name" value="box C/D snoRNA protein 1"/>
    <property type="match status" value="1"/>
</dbReference>
<feature type="compositionally biased region" description="Low complexity" evidence="14">
    <location>
        <begin position="31"/>
        <end position="46"/>
    </location>
</feature>
<gene>
    <name evidence="16" type="ORF">VHUM_00387</name>
</gene>
<evidence type="ECO:0000256" key="2">
    <source>
        <dbReference type="ARBA" id="ARBA00022517"/>
    </source>
</evidence>
<dbReference type="Proteomes" id="UP000473826">
    <property type="component" value="Unassembled WGS sequence"/>
</dbReference>
<dbReference type="GO" id="GO:0005634">
    <property type="term" value="C:nucleus"/>
    <property type="evidence" value="ECO:0007669"/>
    <property type="project" value="TreeGrafter"/>
</dbReference>
<evidence type="ECO:0000256" key="10">
    <source>
        <dbReference type="ARBA" id="ARBA00061949"/>
    </source>
</evidence>
<comment type="function">
    <text evidence="8">Required for box C/D snoRNAs accumulation involved in snoRNA processing, snoRNA transport to the nucleolus and ribosome biogenesis.</text>
</comment>
<evidence type="ECO:0000313" key="16">
    <source>
        <dbReference type="EMBL" id="TXT15884.1"/>
    </source>
</evidence>
<evidence type="ECO:0000256" key="3">
    <source>
        <dbReference type="ARBA" id="ARBA00022553"/>
    </source>
</evidence>
<sequence>MPLPSPTSLGLPAKPVAVGSPPPTLSVAPETTNPPAAESSTTASSSTAAARSNTCAMCTSEARYTCPRCSTRTCSLPCSKAHKAAASCSGVRDPAAFVPLKSYTQGTWDGDYAWLESTRRQVAEWGQGLTADEVAAAGRGGAARGGRGGGRGGGAGRAPAKRGRLDGLRWAIGDIGAEVDLLPDGMQRRKTNQSSWNPKTRALYLTVGMVYGDLAPSATHPRVAVLPTSTTLASLVPEGLGADLVFALPYHVPRRRSDTAPAPKTRAFFPPLDGAAPLSTALKGTAFVEFPVVHVFAASAWKSALDSGDLVVMPLLESTKRKAEADDGESKRAKVEAAESSSAPAAPAPPTAATALAGLGDYDSDDEADEAEDEDVATGGGDITLSPRMASALGAALVADFGE</sequence>
<keyword evidence="6" id="KW-0862">Zinc</keyword>
<dbReference type="PANTHER" id="PTHR13483">
    <property type="entry name" value="BOX C_D SNORNA PROTEIN 1-RELATED"/>
    <property type="match status" value="1"/>
</dbReference>
<feature type="region of interest" description="Disordered" evidence="14">
    <location>
        <begin position="320"/>
        <end position="385"/>
    </location>
</feature>
<name>A0A7D8Z7V5_VANHU</name>
<dbReference type="SUPFAM" id="SSF144232">
    <property type="entry name" value="HIT/MYND zinc finger-like"/>
    <property type="match status" value="1"/>
</dbReference>
<dbReference type="GO" id="GO:0000492">
    <property type="term" value="P:box C/D snoRNP assembly"/>
    <property type="evidence" value="ECO:0007669"/>
    <property type="project" value="TreeGrafter"/>
</dbReference>
<feature type="compositionally biased region" description="Low complexity" evidence="14">
    <location>
        <begin position="338"/>
        <end position="361"/>
    </location>
</feature>
<dbReference type="InterPro" id="IPR007529">
    <property type="entry name" value="Znf_HIT"/>
</dbReference>
<dbReference type="Pfam" id="PF04438">
    <property type="entry name" value="zf-HIT"/>
    <property type="match status" value="1"/>
</dbReference>
<keyword evidence="3" id="KW-0597">Phosphoprotein</keyword>
<evidence type="ECO:0000256" key="14">
    <source>
        <dbReference type="SAM" id="MobiDB-lite"/>
    </source>
</evidence>
<dbReference type="CDD" id="cd23023">
    <property type="entry name" value="zf-HIT_BCD1"/>
    <property type="match status" value="1"/>
</dbReference>
<evidence type="ECO:0000256" key="1">
    <source>
        <dbReference type="ARBA" id="ARBA00022499"/>
    </source>
</evidence>
<keyword evidence="2" id="KW-0690">Ribosome biogenesis</keyword>
<feature type="region of interest" description="Disordered" evidence="14">
    <location>
        <begin position="139"/>
        <end position="160"/>
    </location>
</feature>
<keyword evidence="1" id="KW-1017">Isopeptide bond</keyword>
<organism evidence="16 17">
    <name type="scientific">Vanrija humicola</name>
    <name type="common">Yeast</name>
    <name type="synonym">Cryptococcus humicola</name>
    <dbReference type="NCBI Taxonomy" id="5417"/>
    <lineage>
        <taxon>Eukaryota</taxon>
        <taxon>Fungi</taxon>
        <taxon>Dikarya</taxon>
        <taxon>Basidiomycota</taxon>
        <taxon>Agaricomycotina</taxon>
        <taxon>Tremellomycetes</taxon>
        <taxon>Trichosporonales</taxon>
        <taxon>Trichosporonaceae</taxon>
        <taxon>Vanrija</taxon>
    </lineage>
</organism>
<dbReference type="OrthoDB" id="272357at2759"/>
<dbReference type="GO" id="GO:0070761">
    <property type="term" value="C:pre-snoRNP complex"/>
    <property type="evidence" value="ECO:0007669"/>
    <property type="project" value="TreeGrafter"/>
</dbReference>
<keyword evidence="17" id="KW-1185">Reference proteome</keyword>
<reference evidence="16 17" key="1">
    <citation type="journal article" date="2019" name="PLoS Genet.">
        <title>Convergent evolution of linked mating-type loci in basidiomycete fungi.</title>
        <authorList>
            <person name="Sun S."/>
            <person name="Coelho M.A."/>
            <person name="Heitman J."/>
            <person name="Nowrousian M."/>
        </authorList>
    </citation>
    <scope>NUCLEOTIDE SEQUENCE [LARGE SCALE GENOMIC DNA]</scope>
    <source>
        <strain evidence="16 17">CBS 4282</strain>
    </source>
</reference>
<comment type="similarity">
    <text evidence="9">Belongs to the BCD1 family.</text>
</comment>
<dbReference type="Pfam" id="PF25790">
    <property type="entry name" value="BCD1"/>
    <property type="match status" value="1"/>
</dbReference>
<feature type="compositionally biased region" description="Basic and acidic residues" evidence="14">
    <location>
        <begin position="320"/>
        <end position="337"/>
    </location>
</feature>
<dbReference type="InterPro" id="IPR051639">
    <property type="entry name" value="BCD1"/>
</dbReference>
<evidence type="ECO:0000256" key="9">
    <source>
        <dbReference type="ARBA" id="ARBA00049654"/>
    </source>
</evidence>
<evidence type="ECO:0000256" key="12">
    <source>
        <dbReference type="ARBA" id="ARBA00077531"/>
    </source>
</evidence>
<evidence type="ECO:0000256" key="6">
    <source>
        <dbReference type="ARBA" id="ARBA00022833"/>
    </source>
</evidence>
<dbReference type="GO" id="GO:0048254">
    <property type="term" value="P:snoRNA localization"/>
    <property type="evidence" value="ECO:0007669"/>
    <property type="project" value="TreeGrafter"/>
</dbReference>
<feature type="compositionally biased region" description="Gly residues" evidence="14">
    <location>
        <begin position="139"/>
        <end position="156"/>
    </location>
</feature>
<feature type="compositionally biased region" description="Acidic residues" evidence="14">
    <location>
        <begin position="362"/>
        <end position="376"/>
    </location>
</feature>
<keyword evidence="5 13" id="KW-0863">Zinc-finger</keyword>
<evidence type="ECO:0000313" key="17">
    <source>
        <dbReference type="Proteomes" id="UP000473826"/>
    </source>
</evidence>
<evidence type="ECO:0000256" key="11">
    <source>
        <dbReference type="ARBA" id="ARBA00068630"/>
    </source>
</evidence>
<dbReference type="PROSITE" id="PS51083">
    <property type="entry name" value="ZF_HIT"/>
    <property type="match status" value="1"/>
</dbReference>
<evidence type="ECO:0000256" key="4">
    <source>
        <dbReference type="ARBA" id="ARBA00022723"/>
    </source>
</evidence>
<proteinExistence type="inferred from homology"/>
<feature type="domain" description="HIT-type" evidence="15">
    <location>
        <begin position="55"/>
        <end position="88"/>
    </location>
</feature>
<keyword evidence="7" id="KW-0832">Ubl conjugation</keyword>
<dbReference type="EMBL" id="QKWK01000001">
    <property type="protein sequence ID" value="TXT15884.1"/>
    <property type="molecule type" value="Genomic_DNA"/>
</dbReference>
<dbReference type="InterPro" id="IPR057721">
    <property type="entry name" value="BCD1_alpha/beta"/>
</dbReference>
<protein>
    <recommendedName>
        <fullName evidence="11">Box C/D snoRNA protein 1</fullName>
    </recommendedName>
    <alternativeName>
        <fullName evidence="12">Zinc finger HIT domain-containing protein 6</fullName>
    </alternativeName>
</protein>